<protein>
    <submittedName>
        <fullName evidence="1">Uncharacterized protein</fullName>
    </submittedName>
</protein>
<evidence type="ECO:0000313" key="2">
    <source>
        <dbReference type="Proteomes" id="UP001055072"/>
    </source>
</evidence>
<accession>A0ACB8U706</accession>
<name>A0ACB8U706_9APHY</name>
<proteinExistence type="predicted"/>
<evidence type="ECO:0000313" key="1">
    <source>
        <dbReference type="EMBL" id="KAI0090093.1"/>
    </source>
</evidence>
<dbReference type="Proteomes" id="UP001055072">
    <property type="component" value="Unassembled WGS sequence"/>
</dbReference>
<comment type="caution">
    <text evidence="1">The sequence shown here is derived from an EMBL/GenBank/DDBJ whole genome shotgun (WGS) entry which is preliminary data.</text>
</comment>
<gene>
    <name evidence="1" type="ORF">BDY19DRAFT_750154</name>
</gene>
<organism evidence="1 2">
    <name type="scientific">Irpex rosettiformis</name>
    <dbReference type="NCBI Taxonomy" id="378272"/>
    <lineage>
        <taxon>Eukaryota</taxon>
        <taxon>Fungi</taxon>
        <taxon>Dikarya</taxon>
        <taxon>Basidiomycota</taxon>
        <taxon>Agaricomycotina</taxon>
        <taxon>Agaricomycetes</taxon>
        <taxon>Polyporales</taxon>
        <taxon>Irpicaceae</taxon>
        <taxon>Irpex</taxon>
    </lineage>
</organism>
<keyword evidence="2" id="KW-1185">Reference proteome</keyword>
<dbReference type="EMBL" id="MU274908">
    <property type="protein sequence ID" value="KAI0090093.1"/>
    <property type="molecule type" value="Genomic_DNA"/>
</dbReference>
<reference evidence="1" key="1">
    <citation type="journal article" date="2021" name="Environ. Microbiol.">
        <title>Gene family expansions and transcriptome signatures uncover fungal adaptations to wood decay.</title>
        <authorList>
            <person name="Hage H."/>
            <person name="Miyauchi S."/>
            <person name="Viragh M."/>
            <person name="Drula E."/>
            <person name="Min B."/>
            <person name="Chaduli D."/>
            <person name="Navarro D."/>
            <person name="Favel A."/>
            <person name="Norest M."/>
            <person name="Lesage-Meessen L."/>
            <person name="Balint B."/>
            <person name="Merenyi Z."/>
            <person name="de Eugenio L."/>
            <person name="Morin E."/>
            <person name="Martinez A.T."/>
            <person name="Baldrian P."/>
            <person name="Stursova M."/>
            <person name="Martinez M.J."/>
            <person name="Novotny C."/>
            <person name="Magnuson J.K."/>
            <person name="Spatafora J.W."/>
            <person name="Maurice S."/>
            <person name="Pangilinan J."/>
            <person name="Andreopoulos W."/>
            <person name="LaButti K."/>
            <person name="Hundley H."/>
            <person name="Na H."/>
            <person name="Kuo A."/>
            <person name="Barry K."/>
            <person name="Lipzen A."/>
            <person name="Henrissat B."/>
            <person name="Riley R."/>
            <person name="Ahrendt S."/>
            <person name="Nagy L.G."/>
            <person name="Grigoriev I.V."/>
            <person name="Martin F."/>
            <person name="Rosso M.N."/>
        </authorList>
    </citation>
    <scope>NUCLEOTIDE SEQUENCE</scope>
    <source>
        <strain evidence="1">CBS 384.51</strain>
    </source>
</reference>
<sequence length="144" mass="15511">MLSLWATPPLTLLAVTMPEYENNTGKGTLPLASALKHLPRRQHEAMARFLESNRLAAEVIPPPITHGLPKVNPIISVTCLFLIGCAANKTHGNRPPLTRIAVIGGRCKTSFGSNTPVGLCSIYAGTRYTALFTHHLGNCLMLSV</sequence>